<evidence type="ECO:0000313" key="3">
    <source>
        <dbReference type="Proteomes" id="UP000815325"/>
    </source>
</evidence>
<protein>
    <recommendedName>
        <fullName evidence="4">Secreted protein</fullName>
    </recommendedName>
</protein>
<name>A0ABQ7G4S8_DUNSA</name>
<dbReference type="Pfam" id="PF00839">
    <property type="entry name" value="Cys_rich_FGFR"/>
    <property type="match status" value="1"/>
</dbReference>
<feature type="signal peptide" evidence="1">
    <location>
        <begin position="1"/>
        <end position="16"/>
    </location>
</feature>
<evidence type="ECO:0000313" key="2">
    <source>
        <dbReference type="EMBL" id="KAF5829594.1"/>
    </source>
</evidence>
<evidence type="ECO:0008006" key="4">
    <source>
        <dbReference type="Google" id="ProtNLM"/>
    </source>
</evidence>
<sequence>MILWWSFFALLAYTSAAPNNNIVSSSGPAKLWNDIGDVGKGGACASDAEAFCKDQSPGDGRIAACLSKRNLDVKEGNAAGKNVNKKCQRELADFKIDRSSHINKDIPLARSCAEDAAKLCKEANDAVQPASVLSCLR</sequence>
<organism evidence="2 3">
    <name type="scientific">Dunaliella salina</name>
    <name type="common">Green alga</name>
    <name type="synonym">Protococcus salinus</name>
    <dbReference type="NCBI Taxonomy" id="3046"/>
    <lineage>
        <taxon>Eukaryota</taxon>
        <taxon>Viridiplantae</taxon>
        <taxon>Chlorophyta</taxon>
        <taxon>core chlorophytes</taxon>
        <taxon>Chlorophyceae</taxon>
        <taxon>CS clade</taxon>
        <taxon>Chlamydomonadales</taxon>
        <taxon>Dunaliellaceae</taxon>
        <taxon>Dunaliella</taxon>
    </lineage>
</organism>
<dbReference type="Proteomes" id="UP000815325">
    <property type="component" value="Unassembled WGS sequence"/>
</dbReference>
<evidence type="ECO:0000256" key="1">
    <source>
        <dbReference type="SAM" id="SignalP"/>
    </source>
</evidence>
<proteinExistence type="predicted"/>
<feature type="chain" id="PRO_5047440390" description="Secreted protein" evidence="1">
    <location>
        <begin position="17"/>
        <end position="137"/>
    </location>
</feature>
<keyword evidence="3" id="KW-1185">Reference proteome</keyword>
<dbReference type="InterPro" id="IPR001893">
    <property type="entry name" value="Cys-rich_GLG1_repeat"/>
</dbReference>
<accession>A0ABQ7G4S8</accession>
<keyword evidence="1" id="KW-0732">Signal</keyword>
<dbReference type="EMBL" id="MU070139">
    <property type="protein sequence ID" value="KAF5829594.1"/>
    <property type="molecule type" value="Genomic_DNA"/>
</dbReference>
<comment type="caution">
    <text evidence="2">The sequence shown here is derived from an EMBL/GenBank/DDBJ whole genome shotgun (WGS) entry which is preliminary data.</text>
</comment>
<gene>
    <name evidence="2" type="ORF">DUNSADRAFT_15859</name>
</gene>
<dbReference type="PANTHER" id="PTHR11884:SF1">
    <property type="entry name" value="GOLGI APPARATUS PROTEIN 1"/>
    <property type="match status" value="1"/>
</dbReference>
<dbReference type="PANTHER" id="PTHR11884">
    <property type="entry name" value="SELECTIN LIGAND RELATED"/>
    <property type="match status" value="1"/>
</dbReference>
<dbReference type="InterPro" id="IPR039728">
    <property type="entry name" value="GLG1"/>
</dbReference>
<reference evidence="2" key="1">
    <citation type="submission" date="2017-08" db="EMBL/GenBank/DDBJ databases">
        <authorList>
            <person name="Polle J.E."/>
            <person name="Barry K."/>
            <person name="Cushman J."/>
            <person name="Schmutz J."/>
            <person name="Tran D."/>
            <person name="Hathwaick L.T."/>
            <person name="Yim W.C."/>
            <person name="Jenkins J."/>
            <person name="Mckie-Krisberg Z.M."/>
            <person name="Prochnik S."/>
            <person name="Lindquist E."/>
            <person name="Dockter R.B."/>
            <person name="Adam C."/>
            <person name="Molina H."/>
            <person name="Bunkerborg J."/>
            <person name="Jin E."/>
            <person name="Buchheim M."/>
            <person name="Magnuson J."/>
        </authorList>
    </citation>
    <scope>NUCLEOTIDE SEQUENCE</scope>
    <source>
        <strain evidence="2">CCAP 19/18</strain>
    </source>
</reference>